<dbReference type="AlphaFoldDB" id="A0AAW9HEG3"/>
<accession>A0AAW9HEG3</accession>
<dbReference type="GO" id="GO:0004594">
    <property type="term" value="F:pantothenate kinase activity"/>
    <property type="evidence" value="ECO:0007669"/>
    <property type="project" value="UniProtKB-UniRule"/>
</dbReference>
<dbReference type="EC" id="2.7.1.33" evidence="5 14"/>
<evidence type="ECO:0000259" key="16">
    <source>
        <dbReference type="Pfam" id="PF00485"/>
    </source>
</evidence>
<dbReference type="PANTHER" id="PTHR10285">
    <property type="entry name" value="URIDINE KINASE"/>
    <property type="match status" value="1"/>
</dbReference>
<comment type="caution">
    <text evidence="17">The sequence shown here is derived from an EMBL/GenBank/DDBJ whole genome shotgun (WGS) entry which is preliminary data.</text>
</comment>
<evidence type="ECO:0000256" key="7">
    <source>
        <dbReference type="ARBA" id="ARBA00022490"/>
    </source>
</evidence>
<feature type="domain" description="Phosphoribulokinase/uridine kinase" evidence="16">
    <location>
        <begin position="85"/>
        <end position="196"/>
    </location>
</feature>
<name>A0AAW9HEG3_9ACTO</name>
<evidence type="ECO:0000256" key="1">
    <source>
        <dbReference type="ARBA" id="ARBA00001206"/>
    </source>
</evidence>
<evidence type="ECO:0000256" key="4">
    <source>
        <dbReference type="ARBA" id="ARBA00006087"/>
    </source>
</evidence>
<comment type="catalytic activity">
    <reaction evidence="1 14 15">
        <text>(R)-pantothenate + ATP = (R)-4'-phosphopantothenate + ADP + H(+)</text>
        <dbReference type="Rhea" id="RHEA:16373"/>
        <dbReference type="ChEBI" id="CHEBI:10986"/>
        <dbReference type="ChEBI" id="CHEBI:15378"/>
        <dbReference type="ChEBI" id="CHEBI:29032"/>
        <dbReference type="ChEBI" id="CHEBI:30616"/>
        <dbReference type="ChEBI" id="CHEBI:456216"/>
        <dbReference type="EC" id="2.7.1.33"/>
    </reaction>
</comment>
<comment type="similarity">
    <text evidence="4 14 15">Belongs to the prokaryotic pantothenate kinase family.</text>
</comment>
<organism evidence="17 18">
    <name type="scientific">Actinotignum timonense</name>
    <dbReference type="NCBI Taxonomy" id="1870995"/>
    <lineage>
        <taxon>Bacteria</taxon>
        <taxon>Bacillati</taxon>
        <taxon>Actinomycetota</taxon>
        <taxon>Actinomycetes</taxon>
        <taxon>Actinomycetales</taxon>
        <taxon>Actinomycetaceae</taxon>
        <taxon>Actinotignum</taxon>
    </lineage>
</organism>
<gene>
    <name evidence="14 17" type="primary">coaA</name>
    <name evidence="17" type="ORF">R6G74_07095</name>
</gene>
<dbReference type="SUPFAM" id="SSF52540">
    <property type="entry name" value="P-loop containing nucleoside triphosphate hydrolases"/>
    <property type="match status" value="1"/>
</dbReference>
<sequence>MESNRHLVTFTHDEWSALAKNAPLPLTHTDVRHLKALGDPIDLAEADAIYRPLSALLQMYAQEIGDLHRKTSDFLGLREQRTPFVIGIAGSVAVGKSTTARLLQELLRRWPYTPRVDLVTTDGFLYPNAVLEERSLMDRKGFPESYDHAALLDFLRRVKSGEDRVEVPRYDHVIYDIVPGQHQVVAHPDILILEGLNVLQPPLLAAGWPNRNAGDGTAAGKRADSRPGAPARVTPTDAAFYTGNLTAVSDFFDVSIYVDASPEDLETWYLSRIFKLRDVAFNLPGAYFHQFADMPDAELRARSLDIWNAINLPNLLENIQPTRERADIMLCKGADHRVQRIHLRKL</sequence>
<dbReference type="RefSeq" id="WP_101595389.1">
    <property type="nucleotide sequence ID" value="NZ_CAUPFC010000020.1"/>
</dbReference>
<keyword evidence="11 14" id="KW-0067">ATP-binding</keyword>
<dbReference type="PIRSF" id="PIRSF000545">
    <property type="entry name" value="Pantothenate_kin"/>
    <property type="match status" value="1"/>
</dbReference>
<dbReference type="InterPro" id="IPR006083">
    <property type="entry name" value="PRK/URK"/>
</dbReference>
<keyword evidence="8 14" id="KW-0808">Transferase</keyword>
<dbReference type="EMBL" id="JAWNFV010000015">
    <property type="protein sequence ID" value="MDY5141073.1"/>
    <property type="molecule type" value="Genomic_DNA"/>
</dbReference>
<keyword evidence="7 14" id="KW-0963">Cytoplasm</keyword>
<comment type="pathway">
    <text evidence="3 14 15">Cofactor biosynthesis; coenzyme A biosynthesis; CoA from (R)-pantothenate: step 1/5.</text>
</comment>
<evidence type="ECO:0000256" key="11">
    <source>
        <dbReference type="ARBA" id="ARBA00022840"/>
    </source>
</evidence>
<proteinExistence type="inferred from homology"/>
<evidence type="ECO:0000313" key="17">
    <source>
        <dbReference type="EMBL" id="MDY5141073.1"/>
    </source>
</evidence>
<evidence type="ECO:0000256" key="5">
    <source>
        <dbReference type="ARBA" id="ARBA00012102"/>
    </source>
</evidence>
<evidence type="ECO:0000256" key="12">
    <source>
        <dbReference type="ARBA" id="ARBA00022993"/>
    </source>
</evidence>
<dbReference type="GO" id="GO:0005737">
    <property type="term" value="C:cytoplasm"/>
    <property type="evidence" value="ECO:0007669"/>
    <property type="project" value="UniProtKB-SubCell"/>
</dbReference>
<dbReference type="Pfam" id="PF00485">
    <property type="entry name" value="PRK"/>
    <property type="match status" value="1"/>
</dbReference>
<feature type="binding site" evidence="14">
    <location>
        <begin position="90"/>
        <end position="97"/>
    </location>
    <ligand>
        <name>ATP</name>
        <dbReference type="ChEBI" id="CHEBI:30616"/>
    </ligand>
</feature>
<evidence type="ECO:0000256" key="2">
    <source>
        <dbReference type="ARBA" id="ARBA00004496"/>
    </source>
</evidence>
<evidence type="ECO:0000256" key="6">
    <source>
        <dbReference type="ARBA" id="ARBA00015080"/>
    </source>
</evidence>
<evidence type="ECO:0000256" key="13">
    <source>
        <dbReference type="ARBA" id="ARBA00032866"/>
    </source>
</evidence>
<dbReference type="NCBIfam" id="TIGR00554">
    <property type="entry name" value="panK_bact"/>
    <property type="match status" value="1"/>
</dbReference>
<keyword evidence="10 14" id="KW-0418">Kinase</keyword>
<evidence type="ECO:0000256" key="10">
    <source>
        <dbReference type="ARBA" id="ARBA00022777"/>
    </source>
</evidence>
<comment type="subcellular location">
    <subcellularLocation>
        <location evidence="2 14 15">Cytoplasm</location>
    </subcellularLocation>
</comment>
<reference evidence="17" key="1">
    <citation type="submission" date="2023-10" db="EMBL/GenBank/DDBJ databases">
        <title>Whole Genome based description of the genera Actinobaculum and Actinotignum reveals a complex phylogenetic relationship within the species included in the genus Actinotignum.</title>
        <authorList>
            <person name="Jensen C.S."/>
            <person name="Dargis R."/>
            <person name="Kemp M."/>
            <person name="Christensen J.J."/>
        </authorList>
    </citation>
    <scope>NUCLEOTIDE SEQUENCE</scope>
    <source>
        <strain evidence="17">SLA_B245</strain>
    </source>
</reference>
<dbReference type="GO" id="GO:0015937">
    <property type="term" value="P:coenzyme A biosynthetic process"/>
    <property type="evidence" value="ECO:0007669"/>
    <property type="project" value="UniProtKB-UniRule"/>
</dbReference>
<dbReference type="HAMAP" id="MF_00215">
    <property type="entry name" value="Pantothen_kinase_1"/>
    <property type="match status" value="1"/>
</dbReference>
<dbReference type="GO" id="GO:0005524">
    <property type="term" value="F:ATP binding"/>
    <property type="evidence" value="ECO:0007669"/>
    <property type="project" value="UniProtKB-UniRule"/>
</dbReference>
<evidence type="ECO:0000313" key="18">
    <source>
        <dbReference type="Proteomes" id="UP001288320"/>
    </source>
</evidence>
<dbReference type="Proteomes" id="UP001288320">
    <property type="component" value="Unassembled WGS sequence"/>
</dbReference>
<dbReference type="GeneID" id="92814521"/>
<dbReference type="InterPro" id="IPR004566">
    <property type="entry name" value="PanK"/>
</dbReference>
<dbReference type="CDD" id="cd02025">
    <property type="entry name" value="PanK"/>
    <property type="match status" value="1"/>
</dbReference>
<keyword evidence="9 14" id="KW-0547">Nucleotide-binding</keyword>
<evidence type="ECO:0000256" key="14">
    <source>
        <dbReference type="HAMAP-Rule" id="MF_00215"/>
    </source>
</evidence>
<evidence type="ECO:0000256" key="3">
    <source>
        <dbReference type="ARBA" id="ARBA00005225"/>
    </source>
</evidence>
<keyword evidence="12 14" id="KW-0173">Coenzyme A biosynthesis</keyword>
<dbReference type="Gene3D" id="3.40.50.300">
    <property type="entry name" value="P-loop containing nucleotide triphosphate hydrolases"/>
    <property type="match status" value="1"/>
</dbReference>
<evidence type="ECO:0000256" key="15">
    <source>
        <dbReference type="RuleBase" id="RU003530"/>
    </source>
</evidence>
<protein>
    <recommendedName>
        <fullName evidence="6 14">Pantothenate kinase</fullName>
        <ecNumber evidence="5 14">2.7.1.33</ecNumber>
    </recommendedName>
    <alternativeName>
        <fullName evidence="13 14">Pantothenic acid kinase</fullName>
    </alternativeName>
</protein>
<evidence type="ECO:0000256" key="8">
    <source>
        <dbReference type="ARBA" id="ARBA00022679"/>
    </source>
</evidence>
<dbReference type="InterPro" id="IPR027417">
    <property type="entry name" value="P-loop_NTPase"/>
</dbReference>
<evidence type="ECO:0000256" key="9">
    <source>
        <dbReference type="ARBA" id="ARBA00022741"/>
    </source>
</evidence>